<sequence>MGQQIIGKCKQCGPQNEDILPQMEFSKEIKSEVVKNLKQKLHEFDSYAIQKVTTYSLKYDGLFRKEDIKKEKVIDSLGLVLPMDLEKIKVINEEAGFKFHCGVSLGNPINIGFKTVRGSTIELNEYGYTLVKLWGLGEMMINFESCIQIKGIKLVGLVRGNIDNYKKVIMNNGWEEYDHIILEDDNILDLQYDEQTHEIRHNSMLSGLLLYDGFVIYKHYVDKLQFQCDYQIVKKDVLELIENEVKQANIINMITNISYIKQQEYVKLKQFIMTQKKQSFSRDVEVTIKKKTIYYKEDKQVYYDQPIIYINSSPKSFSMADKFANQLGKKNLKWDSKLLKAKLNEKIKEFSLNVQIALQKDIIISITKESCQIQVHHWENGILVPYYKTLDYISQIKLWIAASEAIKYEPNEDPVQDRISDLVAKLFENIPKVDKVLGTNYANIPFVEKWRPPYEEFDPHPKNLEINRKTDKILLVWLFDYEIEENMEKLKELIKIKKNNPQLGIQIAILSYLRFSTWTTKFQAFLDKYELTRSVLDNTIETWFPQEEQLGRFKFNVILQRIYGLMLDKQDMMIVDSKGIVRLIDNSATIINNLTQEIDKLKEKVKVVVKNYNYWRQYQNLKKCIRDNPQLAEIVKKIQEKGIVEESKVLIEQMKDKVWTFENGQVKEEKWHEQPTRILRNITDYTDINEMARIIAKYIDNNDICALK</sequence>
<evidence type="ECO:0000313" key="3">
    <source>
        <dbReference type="Proteomes" id="UP000000600"/>
    </source>
</evidence>
<reference evidence="2 3" key="1">
    <citation type="journal article" date="2006" name="Nature">
        <title>Global trends of whole-genome duplications revealed by the ciliate Paramecium tetraurelia.</title>
        <authorList>
            <consortium name="Genoscope"/>
            <person name="Aury J.-M."/>
            <person name="Jaillon O."/>
            <person name="Duret L."/>
            <person name="Noel B."/>
            <person name="Jubin C."/>
            <person name="Porcel B.M."/>
            <person name="Segurens B."/>
            <person name="Daubin V."/>
            <person name="Anthouard V."/>
            <person name="Aiach N."/>
            <person name="Arnaiz O."/>
            <person name="Billaut A."/>
            <person name="Beisson J."/>
            <person name="Blanc I."/>
            <person name="Bouhouche K."/>
            <person name="Camara F."/>
            <person name="Duharcourt S."/>
            <person name="Guigo R."/>
            <person name="Gogendeau D."/>
            <person name="Katinka M."/>
            <person name="Keller A.-M."/>
            <person name="Kissmehl R."/>
            <person name="Klotz C."/>
            <person name="Koll F."/>
            <person name="Le Moue A."/>
            <person name="Lepere C."/>
            <person name="Malinsky S."/>
            <person name="Nowacki M."/>
            <person name="Nowak J.K."/>
            <person name="Plattner H."/>
            <person name="Poulain J."/>
            <person name="Ruiz F."/>
            <person name="Serrano V."/>
            <person name="Zagulski M."/>
            <person name="Dessen P."/>
            <person name="Betermier M."/>
            <person name="Weissenbach J."/>
            <person name="Scarpelli C."/>
            <person name="Schachter V."/>
            <person name="Sperling L."/>
            <person name="Meyer E."/>
            <person name="Cohen J."/>
            <person name="Wincker P."/>
        </authorList>
    </citation>
    <scope>NUCLEOTIDE SEQUENCE [LARGE SCALE GENOMIC DNA]</scope>
    <source>
        <strain evidence="2 3">Stock d4-2</strain>
    </source>
</reference>
<dbReference type="RefSeq" id="XP_001433081.1">
    <property type="nucleotide sequence ID" value="XM_001433044.1"/>
</dbReference>
<proteinExistence type="predicted"/>
<dbReference type="KEGG" id="ptm:GSPATT00035164001"/>
<evidence type="ECO:0000313" key="2">
    <source>
        <dbReference type="EMBL" id="CAK65684.1"/>
    </source>
</evidence>
<dbReference type="OMA" id="HEQPTRI"/>
<name>A0C4G7_PARTE</name>
<dbReference type="EMBL" id="CT868040">
    <property type="protein sequence ID" value="CAK65684.1"/>
    <property type="molecule type" value="Genomic_DNA"/>
</dbReference>
<keyword evidence="3" id="KW-1185">Reference proteome</keyword>
<dbReference type="Proteomes" id="UP000000600">
    <property type="component" value="Unassembled WGS sequence"/>
</dbReference>
<evidence type="ECO:0000256" key="1">
    <source>
        <dbReference type="SAM" id="Coils"/>
    </source>
</evidence>
<accession>A0C4G7</accession>
<gene>
    <name evidence="2" type="ORF">GSPATT00035164001</name>
</gene>
<feature type="coiled-coil region" evidence="1">
    <location>
        <begin position="584"/>
        <end position="611"/>
    </location>
</feature>
<keyword evidence="1" id="KW-0175">Coiled coil</keyword>
<dbReference type="InParanoid" id="A0C4G7"/>
<organism evidence="2 3">
    <name type="scientific">Paramecium tetraurelia</name>
    <dbReference type="NCBI Taxonomy" id="5888"/>
    <lineage>
        <taxon>Eukaryota</taxon>
        <taxon>Sar</taxon>
        <taxon>Alveolata</taxon>
        <taxon>Ciliophora</taxon>
        <taxon>Intramacronucleata</taxon>
        <taxon>Oligohymenophorea</taxon>
        <taxon>Peniculida</taxon>
        <taxon>Parameciidae</taxon>
        <taxon>Paramecium</taxon>
    </lineage>
</organism>
<dbReference type="GeneID" id="5018866"/>
<protein>
    <submittedName>
        <fullName evidence="2">Uncharacterized protein</fullName>
    </submittedName>
</protein>
<dbReference type="HOGENOM" id="CLU_024171_0_0_1"/>
<dbReference type="AlphaFoldDB" id="A0C4G7"/>
<dbReference type="OrthoDB" id="291692at2759"/>